<evidence type="ECO:0000313" key="1">
    <source>
        <dbReference type="EMBL" id="KAF5533606.1"/>
    </source>
</evidence>
<accession>A0A8H5IB11</accession>
<reference evidence="1 2" key="1">
    <citation type="submission" date="2020-05" db="EMBL/GenBank/DDBJ databases">
        <title>Identification and distribution of gene clusters putatively required for synthesis of sphingolipid metabolism inhibitors in phylogenetically diverse species of the filamentous fungus Fusarium.</title>
        <authorList>
            <person name="Kim H.-S."/>
            <person name="Busman M."/>
            <person name="Brown D.W."/>
            <person name="Divon H."/>
            <person name="Uhlig S."/>
            <person name="Proctor R.H."/>
        </authorList>
    </citation>
    <scope>NUCLEOTIDE SEQUENCE [LARGE SCALE GENOMIC DNA]</scope>
    <source>
        <strain evidence="1 2">NRRL 25196</strain>
    </source>
</reference>
<comment type="caution">
    <text evidence="1">The sequence shown here is derived from an EMBL/GenBank/DDBJ whole genome shotgun (WGS) entry which is preliminary data.</text>
</comment>
<dbReference type="AlphaFoldDB" id="A0A8H5IB11"/>
<organism evidence="1 2">
    <name type="scientific">Fusarium napiforme</name>
    <dbReference type="NCBI Taxonomy" id="42672"/>
    <lineage>
        <taxon>Eukaryota</taxon>
        <taxon>Fungi</taxon>
        <taxon>Dikarya</taxon>
        <taxon>Ascomycota</taxon>
        <taxon>Pezizomycotina</taxon>
        <taxon>Sordariomycetes</taxon>
        <taxon>Hypocreomycetidae</taxon>
        <taxon>Hypocreales</taxon>
        <taxon>Nectriaceae</taxon>
        <taxon>Fusarium</taxon>
        <taxon>Fusarium fujikuroi species complex</taxon>
    </lineage>
</organism>
<keyword evidence="2" id="KW-1185">Reference proteome</keyword>
<sequence>MLECSPSSEKFLKSFVETVPEGLPQARFWRIQMPPYRFGEGFRTGDAAVAAWQEQMLLPISIVMVIYLDPLMPSACAISLIGIVKWAIQMSLELESDICWLTMSAEEDFNFLSRTYLSRLLASMPDILDIATTVQLLVEVKPGGFKTYFLTICGELSALPPILSGYDEIHIILGFSNAFRAEWDELRCQMVVSSYAASREDRQLQLWWIRQDTIPSTLIYAGQAPQALINAGGSRL</sequence>
<evidence type="ECO:0000313" key="2">
    <source>
        <dbReference type="Proteomes" id="UP000574317"/>
    </source>
</evidence>
<gene>
    <name evidence="1" type="ORF">FNAPI_12623</name>
</gene>
<dbReference type="EMBL" id="JAAOAO010000671">
    <property type="protein sequence ID" value="KAF5533606.1"/>
    <property type="molecule type" value="Genomic_DNA"/>
</dbReference>
<dbReference type="Proteomes" id="UP000574317">
    <property type="component" value="Unassembled WGS sequence"/>
</dbReference>
<proteinExistence type="predicted"/>
<name>A0A8H5IB11_9HYPO</name>
<protein>
    <submittedName>
        <fullName evidence="1">Uncharacterized protein</fullName>
    </submittedName>
</protein>